<feature type="domain" description="Glyoxalase/fosfomycin resistance/dioxygenase" evidence="1">
    <location>
        <begin position="7"/>
        <end position="122"/>
    </location>
</feature>
<reference evidence="2 3" key="1">
    <citation type="submission" date="2019-11" db="EMBL/GenBank/DDBJ databases">
        <title>Genome sequences of 17 halophilic strains isolated from different environments.</title>
        <authorList>
            <person name="Furrow R.E."/>
        </authorList>
    </citation>
    <scope>NUCLEOTIDE SEQUENCE [LARGE SCALE GENOMIC DNA]</scope>
    <source>
        <strain evidence="2 3">22506_14_FS</strain>
    </source>
</reference>
<dbReference type="Pfam" id="PF00903">
    <property type="entry name" value="Glyoxalase"/>
    <property type="match status" value="1"/>
</dbReference>
<dbReference type="RefSeq" id="WP_160920383.1">
    <property type="nucleotide sequence ID" value="NZ_WMEY01000005.1"/>
</dbReference>
<name>A0A845F2H3_9BACL</name>
<protein>
    <submittedName>
        <fullName evidence="2">VOC family protein</fullName>
    </submittedName>
</protein>
<dbReference type="SUPFAM" id="SSF54593">
    <property type="entry name" value="Glyoxalase/Bleomycin resistance protein/Dihydroxybiphenyl dioxygenase"/>
    <property type="match status" value="1"/>
</dbReference>
<dbReference type="InterPro" id="IPR029068">
    <property type="entry name" value="Glyas_Bleomycin-R_OHBP_Dase"/>
</dbReference>
<dbReference type="InterPro" id="IPR004360">
    <property type="entry name" value="Glyas_Fos-R_dOase_dom"/>
</dbReference>
<evidence type="ECO:0000313" key="2">
    <source>
        <dbReference type="EMBL" id="MYL65001.1"/>
    </source>
</evidence>
<evidence type="ECO:0000313" key="3">
    <source>
        <dbReference type="Proteomes" id="UP000447833"/>
    </source>
</evidence>
<comment type="caution">
    <text evidence="2">The sequence shown here is derived from an EMBL/GenBank/DDBJ whole genome shotgun (WGS) entry which is preliminary data.</text>
</comment>
<dbReference type="EMBL" id="WMEY01000005">
    <property type="protein sequence ID" value="MYL65001.1"/>
    <property type="molecule type" value="Genomic_DNA"/>
</dbReference>
<dbReference type="Proteomes" id="UP000447833">
    <property type="component" value="Unassembled WGS sequence"/>
</dbReference>
<evidence type="ECO:0000259" key="1">
    <source>
        <dbReference type="Pfam" id="PF00903"/>
    </source>
</evidence>
<organism evidence="2 3">
    <name type="scientific">Guptibacillus hwajinpoensis</name>
    <dbReference type="NCBI Taxonomy" id="208199"/>
    <lineage>
        <taxon>Bacteria</taxon>
        <taxon>Bacillati</taxon>
        <taxon>Bacillota</taxon>
        <taxon>Bacilli</taxon>
        <taxon>Bacillales</taxon>
        <taxon>Guptibacillaceae</taxon>
        <taxon>Guptibacillus</taxon>
    </lineage>
</organism>
<dbReference type="AlphaFoldDB" id="A0A845F2H3"/>
<proteinExistence type="predicted"/>
<accession>A0A845F2H3</accession>
<gene>
    <name evidence="2" type="ORF">GLW07_16705</name>
</gene>
<sequence length="147" mass="17214">MKQSLLRIGSTYLPVMDVKRATEWYVSNLNAELSYLDQDKAILNMAHQSIFLVKAQEKECANFYDREGKEHFSLTFEVDGLRELEMLREEFLSKNMKVGELENRGHTGRNFVFYDLDGNMFDVWSEISSEFKERYLVPDPISEEPAN</sequence>
<dbReference type="CDD" id="cd06587">
    <property type="entry name" value="VOC"/>
    <property type="match status" value="1"/>
</dbReference>
<dbReference type="Gene3D" id="3.10.180.10">
    <property type="entry name" value="2,3-Dihydroxybiphenyl 1,2-Dioxygenase, domain 1"/>
    <property type="match status" value="1"/>
</dbReference>